<dbReference type="KEGG" id="qsa:O6P43_030282"/>
<dbReference type="Proteomes" id="UP001163823">
    <property type="component" value="Chromosome 13"/>
</dbReference>
<sequence length="80" mass="9519">MMDKWKEWLTGWWRSVVQTTNQTDKDYLLWDEDHRELAYASPESPCAMMGIMACHYQYDYDHNNNNDLVVTSLTTSICFC</sequence>
<organism evidence="1 2">
    <name type="scientific">Quillaja saponaria</name>
    <name type="common">Soap bark tree</name>
    <dbReference type="NCBI Taxonomy" id="32244"/>
    <lineage>
        <taxon>Eukaryota</taxon>
        <taxon>Viridiplantae</taxon>
        <taxon>Streptophyta</taxon>
        <taxon>Embryophyta</taxon>
        <taxon>Tracheophyta</taxon>
        <taxon>Spermatophyta</taxon>
        <taxon>Magnoliopsida</taxon>
        <taxon>eudicotyledons</taxon>
        <taxon>Gunneridae</taxon>
        <taxon>Pentapetalae</taxon>
        <taxon>rosids</taxon>
        <taxon>fabids</taxon>
        <taxon>Fabales</taxon>
        <taxon>Quillajaceae</taxon>
        <taxon>Quillaja</taxon>
    </lineage>
</organism>
<accession>A0AAD7P7Y2</accession>
<evidence type="ECO:0000313" key="1">
    <source>
        <dbReference type="EMBL" id="KAJ7945179.1"/>
    </source>
</evidence>
<gene>
    <name evidence="1" type="ORF">O6P43_030282</name>
</gene>
<keyword evidence="2" id="KW-1185">Reference proteome</keyword>
<proteinExistence type="predicted"/>
<name>A0AAD7P7Y2_QUISA</name>
<dbReference type="AlphaFoldDB" id="A0AAD7P7Y2"/>
<dbReference type="EMBL" id="JARAOO010000013">
    <property type="protein sequence ID" value="KAJ7945179.1"/>
    <property type="molecule type" value="Genomic_DNA"/>
</dbReference>
<protein>
    <submittedName>
        <fullName evidence="1">Uncharacterized protein</fullName>
    </submittedName>
</protein>
<reference evidence="1" key="1">
    <citation type="journal article" date="2023" name="Science">
        <title>Elucidation of the pathway for biosynthesis of saponin adjuvants from the soapbark tree.</title>
        <authorList>
            <person name="Reed J."/>
            <person name="Orme A."/>
            <person name="El-Demerdash A."/>
            <person name="Owen C."/>
            <person name="Martin L.B.B."/>
            <person name="Misra R.C."/>
            <person name="Kikuchi S."/>
            <person name="Rejzek M."/>
            <person name="Martin A.C."/>
            <person name="Harkess A."/>
            <person name="Leebens-Mack J."/>
            <person name="Louveau T."/>
            <person name="Stephenson M.J."/>
            <person name="Osbourn A."/>
        </authorList>
    </citation>
    <scope>NUCLEOTIDE SEQUENCE</scope>
    <source>
        <strain evidence="1">S10</strain>
    </source>
</reference>
<comment type="caution">
    <text evidence="1">The sequence shown here is derived from an EMBL/GenBank/DDBJ whole genome shotgun (WGS) entry which is preliminary data.</text>
</comment>
<evidence type="ECO:0000313" key="2">
    <source>
        <dbReference type="Proteomes" id="UP001163823"/>
    </source>
</evidence>